<dbReference type="Pfam" id="PF00069">
    <property type="entry name" value="Pkinase"/>
    <property type="match status" value="1"/>
</dbReference>
<organism evidence="4 5">
    <name type="scientific">Prorocentrum cordatum</name>
    <dbReference type="NCBI Taxonomy" id="2364126"/>
    <lineage>
        <taxon>Eukaryota</taxon>
        <taxon>Sar</taxon>
        <taxon>Alveolata</taxon>
        <taxon>Dinophyceae</taxon>
        <taxon>Prorocentrales</taxon>
        <taxon>Prorocentraceae</taxon>
        <taxon>Prorocentrum</taxon>
    </lineage>
</organism>
<reference evidence="4" key="1">
    <citation type="submission" date="2023-10" db="EMBL/GenBank/DDBJ databases">
        <authorList>
            <person name="Chen Y."/>
            <person name="Shah S."/>
            <person name="Dougan E. K."/>
            <person name="Thang M."/>
            <person name="Chan C."/>
        </authorList>
    </citation>
    <scope>NUCLEOTIDE SEQUENCE [LARGE SCALE GENOMIC DNA]</scope>
</reference>
<dbReference type="PROSITE" id="PS00108">
    <property type="entry name" value="PROTEIN_KINASE_ST"/>
    <property type="match status" value="1"/>
</dbReference>
<evidence type="ECO:0000313" key="5">
    <source>
        <dbReference type="Proteomes" id="UP001189429"/>
    </source>
</evidence>
<protein>
    <recommendedName>
        <fullName evidence="3">Protein kinase domain-containing protein</fullName>
    </recommendedName>
</protein>
<dbReference type="InterPro" id="IPR000719">
    <property type="entry name" value="Prot_kinase_dom"/>
</dbReference>
<accession>A0ABN9VRE3</accession>
<dbReference type="InterPro" id="IPR050117">
    <property type="entry name" value="MAPK"/>
</dbReference>
<keyword evidence="2" id="KW-0067">ATP-binding</keyword>
<dbReference type="SUPFAM" id="SSF56112">
    <property type="entry name" value="Protein kinase-like (PK-like)"/>
    <property type="match status" value="1"/>
</dbReference>
<comment type="caution">
    <text evidence="4">The sequence shown here is derived from an EMBL/GenBank/DDBJ whole genome shotgun (WGS) entry which is preliminary data.</text>
</comment>
<gene>
    <name evidence="4" type="ORF">PCOR1329_LOCUS60500</name>
</gene>
<dbReference type="Gene3D" id="3.30.200.20">
    <property type="entry name" value="Phosphorylase Kinase, domain 1"/>
    <property type="match status" value="1"/>
</dbReference>
<dbReference type="Gene3D" id="1.10.510.10">
    <property type="entry name" value="Transferase(Phosphotransferase) domain 1"/>
    <property type="match status" value="1"/>
</dbReference>
<proteinExistence type="predicted"/>
<dbReference type="InterPro" id="IPR011009">
    <property type="entry name" value="Kinase-like_dom_sf"/>
</dbReference>
<dbReference type="EMBL" id="CAUYUJ010017578">
    <property type="protein sequence ID" value="CAK0875959.1"/>
    <property type="molecule type" value="Genomic_DNA"/>
</dbReference>
<keyword evidence="1" id="KW-0547">Nucleotide-binding</keyword>
<evidence type="ECO:0000256" key="2">
    <source>
        <dbReference type="ARBA" id="ARBA00022840"/>
    </source>
</evidence>
<dbReference type="InterPro" id="IPR008271">
    <property type="entry name" value="Ser/Thr_kinase_AS"/>
</dbReference>
<dbReference type="Proteomes" id="UP001189429">
    <property type="component" value="Unassembled WGS sequence"/>
</dbReference>
<evidence type="ECO:0000313" key="4">
    <source>
        <dbReference type="EMBL" id="CAK0875959.1"/>
    </source>
</evidence>
<feature type="domain" description="Protein kinase" evidence="3">
    <location>
        <begin position="1"/>
        <end position="231"/>
    </location>
</feature>
<dbReference type="PANTHER" id="PTHR24055">
    <property type="entry name" value="MITOGEN-ACTIVATED PROTEIN KINASE"/>
    <property type="match status" value="1"/>
</dbReference>
<keyword evidence="5" id="KW-1185">Reference proteome</keyword>
<dbReference type="PROSITE" id="PS50011">
    <property type="entry name" value="PROTEIN_KINASE_DOM"/>
    <property type="match status" value="1"/>
</dbReference>
<evidence type="ECO:0000256" key="1">
    <source>
        <dbReference type="ARBA" id="ARBA00022741"/>
    </source>
</evidence>
<evidence type="ECO:0000259" key="3">
    <source>
        <dbReference type="PROSITE" id="PS50011"/>
    </source>
</evidence>
<sequence length="314" mass="35241">MFLVLPYLPTDLDKVIHDRPNDHLSDGHAKFIVSQILRAVGHLHAAGVAHRDLKPANVLLSDAFRVKVCDFGLARCGMQFDAEVDRRDQAPSRGRRGGHLTEHVVTREYRAPEVMLRPKNYTPAIDIWSVGCILGEILLRKVVFEGRDKVELICRMAEVLGTPVESDLGWLPHDSDAYRFVKLVCPMVKGATLAALLPGKPRASIDLMRGLLRWHPGQRLTAAQAQRHEYLKTHFKPPPPKPEPFDWSFDDYKPTPEKIQELLYRECASYHPEMLRHDAPSKLQTLRAALPAMVSPRVLSSLRGVLGARKAAGA</sequence>
<name>A0ABN9VRE3_9DINO</name>
<dbReference type="SMART" id="SM00220">
    <property type="entry name" value="S_TKc"/>
    <property type="match status" value="1"/>
</dbReference>